<dbReference type="GO" id="GO:0000981">
    <property type="term" value="F:DNA-binding transcription factor activity, RNA polymerase II-specific"/>
    <property type="evidence" value="ECO:0007669"/>
    <property type="project" value="InterPro"/>
</dbReference>
<sequence>PQTSLKAQENSPSCLVWSSFSRDTYSSFPVLITGISKMEDYGMHFSPGMYSALLTDSWSSGSGVEASLHFEETGDTSEAVSSSVSQEKQNFAVPRSQDGNISATLHDPSTAPEKPKGKARVVFTERQLNILVHQFNVKRYYEPSEMKQLAEMTGLTYKQVKTWFQNRRSKFRRSSHPQHVNQGVPLHVIHLSVIQFQGEGQPPLRQEYTQDLEVNLITNGANYQGPYPHPVDSFAPGPQWTFPNSHQMFDWSMPPGNGQYEFNPVAGMNVHEEYYTPFV</sequence>
<protein>
    <recommendedName>
        <fullName evidence="7">Homeobox domain-containing protein</fullName>
    </recommendedName>
</protein>
<reference evidence="8" key="2">
    <citation type="submission" date="2025-08" db="UniProtKB">
        <authorList>
            <consortium name="Ensembl"/>
        </authorList>
    </citation>
    <scope>IDENTIFICATION</scope>
</reference>
<proteinExistence type="predicted"/>
<reference evidence="8" key="3">
    <citation type="submission" date="2025-09" db="UniProtKB">
        <authorList>
            <consortium name="Ensembl"/>
        </authorList>
    </citation>
    <scope>IDENTIFICATION</scope>
</reference>
<evidence type="ECO:0000256" key="4">
    <source>
        <dbReference type="PROSITE-ProRule" id="PRU00108"/>
    </source>
</evidence>
<feature type="region of interest" description="Disordered" evidence="6">
    <location>
        <begin position="69"/>
        <end position="116"/>
    </location>
</feature>
<dbReference type="Gene3D" id="1.10.10.60">
    <property type="entry name" value="Homeodomain-like"/>
    <property type="match status" value="1"/>
</dbReference>
<evidence type="ECO:0000259" key="7">
    <source>
        <dbReference type="PROSITE" id="PS50071"/>
    </source>
</evidence>
<dbReference type="AlphaFoldDB" id="A0A669BA25"/>
<dbReference type="InterPro" id="IPR017970">
    <property type="entry name" value="Homeobox_CS"/>
</dbReference>
<evidence type="ECO:0000256" key="2">
    <source>
        <dbReference type="ARBA" id="ARBA00023155"/>
    </source>
</evidence>
<feature type="DNA-binding region" description="Homeobox" evidence="4">
    <location>
        <begin position="116"/>
        <end position="175"/>
    </location>
</feature>
<feature type="compositionally biased region" description="Polar residues" evidence="6">
    <location>
        <begin position="76"/>
        <end position="89"/>
    </location>
</feature>
<reference evidence="9" key="1">
    <citation type="submission" date="2012-01" db="EMBL/GenBank/DDBJ databases">
        <title>The Genome Sequence of Oreochromis niloticus (Nile Tilapia).</title>
        <authorList>
            <consortium name="Broad Institute Genome Assembly Team"/>
            <consortium name="Broad Institute Sequencing Platform"/>
            <person name="Di Palma F."/>
            <person name="Johnson J."/>
            <person name="Lander E.S."/>
            <person name="Lindblad-Toh K."/>
        </authorList>
    </citation>
    <scope>NUCLEOTIDE SEQUENCE [LARGE SCALE GENOMIC DNA]</scope>
</reference>
<evidence type="ECO:0000313" key="9">
    <source>
        <dbReference type="Proteomes" id="UP000005207"/>
    </source>
</evidence>
<evidence type="ECO:0000313" key="8">
    <source>
        <dbReference type="Ensembl" id="ENSONIP00000032312.1"/>
    </source>
</evidence>
<name>A0A669BA25_ORENI</name>
<dbReference type="SUPFAM" id="SSF46689">
    <property type="entry name" value="Homeodomain-like"/>
    <property type="match status" value="1"/>
</dbReference>
<evidence type="ECO:0000256" key="1">
    <source>
        <dbReference type="ARBA" id="ARBA00023125"/>
    </source>
</evidence>
<dbReference type="PANTHER" id="PTHR24327:SF35">
    <property type="entry name" value="BRAIN-SPECIFIC HOMEOBOX PROTEIN HOMOLOG"/>
    <property type="match status" value="1"/>
</dbReference>
<evidence type="ECO:0000256" key="3">
    <source>
        <dbReference type="ARBA" id="ARBA00023242"/>
    </source>
</evidence>
<dbReference type="OMA" id="DALMWIV"/>
<dbReference type="Pfam" id="PF00046">
    <property type="entry name" value="Homeodomain"/>
    <property type="match status" value="1"/>
</dbReference>
<organism evidence="8 9">
    <name type="scientific">Oreochromis niloticus</name>
    <name type="common">Nile tilapia</name>
    <name type="synonym">Tilapia nilotica</name>
    <dbReference type="NCBI Taxonomy" id="8128"/>
    <lineage>
        <taxon>Eukaryota</taxon>
        <taxon>Metazoa</taxon>
        <taxon>Chordata</taxon>
        <taxon>Craniata</taxon>
        <taxon>Vertebrata</taxon>
        <taxon>Euteleostomi</taxon>
        <taxon>Actinopterygii</taxon>
        <taxon>Neopterygii</taxon>
        <taxon>Teleostei</taxon>
        <taxon>Neoteleostei</taxon>
        <taxon>Acanthomorphata</taxon>
        <taxon>Ovalentaria</taxon>
        <taxon>Cichlomorphae</taxon>
        <taxon>Cichliformes</taxon>
        <taxon>Cichlidae</taxon>
        <taxon>African cichlids</taxon>
        <taxon>Pseudocrenilabrinae</taxon>
        <taxon>Oreochromini</taxon>
        <taxon>Oreochromis</taxon>
    </lineage>
</organism>
<feature type="domain" description="Homeobox" evidence="7">
    <location>
        <begin position="114"/>
        <end position="174"/>
    </location>
</feature>
<dbReference type="PROSITE" id="PS50071">
    <property type="entry name" value="HOMEOBOX_2"/>
    <property type="match status" value="1"/>
</dbReference>
<dbReference type="InParanoid" id="A0A669BA25"/>
<dbReference type="CDD" id="cd00086">
    <property type="entry name" value="homeodomain"/>
    <property type="match status" value="1"/>
</dbReference>
<keyword evidence="1 4" id="KW-0238">DNA-binding</keyword>
<accession>A0A669BA25</accession>
<evidence type="ECO:0000256" key="5">
    <source>
        <dbReference type="RuleBase" id="RU000682"/>
    </source>
</evidence>
<dbReference type="InterPro" id="IPR050460">
    <property type="entry name" value="Distal-less_Homeobox_TF"/>
</dbReference>
<dbReference type="PANTHER" id="PTHR24327">
    <property type="entry name" value="HOMEOBOX PROTEIN"/>
    <property type="match status" value="1"/>
</dbReference>
<dbReference type="PROSITE" id="PS00027">
    <property type="entry name" value="HOMEOBOX_1"/>
    <property type="match status" value="1"/>
</dbReference>
<comment type="subcellular location">
    <subcellularLocation>
        <location evidence="4 5">Nucleus</location>
    </subcellularLocation>
</comment>
<dbReference type="Ensembl" id="ENSONIT00000045486.1">
    <property type="protein sequence ID" value="ENSONIP00000032312.1"/>
    <property type="gene ID" value="ENSONIG00000035182.1"/>
</dbReference>
<gene>
    <name evidence="8" type="primary">LOC102076242</name>
</gene>
<dbReference type="Proteomes" id="UP000005207">
    <property type="component" value="Linkage group LG9"/>
</dbReference>
<keyword evidence="9" id="KW-1185">Reference proteome</keyword>
<dbReference type="GO" id="GO:0005634">
    <property type="term" value="C:nucleus"/>
    <property type="evidence" value="ECO:0007669"/>
    <property type="project" value="UniProtKB-SubCell"/>
</dbReference>
<dbReference type="InterPro" id="IPR001356">
    <property type="entry name" value="HD"/>
</dbReference>
<keyword evidence="2 4" id="KW-0371">Homeobox</keyword>
<dbReference type="GeneTree" id="ENSGT00520000059940"/>
<dbReference type="SMART" id="SM00389">
    <property type="entry name" value="HOX"/>
    <property type="match status" value="1"/>
</dbReference>
<dbReference type="InterPro" id="IPR009057">
    <property type="entry name" value="Homeodomain-like_sf"/>
</dbReference>
<evidence type="ECO:0000256" key="6">
    <source>
        <dbReference type="SAM" id="MobiDB-lite"/>
    </source>
</evidence>
<dbReference type="GO" id="GO:0000978">
    <property type="term" value="F:RNA polymerase II cis-regulatory region sequence-specific DNA binding"/>
    <property type="evidence" value="ECO:0007669"/>
    <property type="project" value="TreeGrafter"/>
</dbReference>
<keyword evidence="3 4" id="KW-0539">Nucleus</keyword>